<dbReference type="GeneID" id="89289905"/>
<proteinExistence type="predicted"/>
<dbReference type="InterPro" id="IPR003749">
    <property type="entry name" value="ThiS/MoaD-like"/>
</dbReference>
<sequence>MDLKVRAVFIQEFYEIMGRFQAEVELPEGSTVRDLIDYIDREIKSGFRSLVLDDKGGVKYPVEIAVNGRRIDFLDGLDTKLRDGDKVLFSPRALFVV</sequence>
<organism evidence="1 2">
    <name type="scientific">Pyrodictium abyssi</name>
    <dbReference type="NCBI Taxonomy" id="54256"/>
    <lineage>
        <taxon>Archaea</taxon>
        <taxon>Thermoproteota</taxon>
        <taxon>Thermoprotei</taxon>
        <taxon>Desulfurococcales</taxon>
        <taxon>Pyrodictiaceae</taxon>
        <taxon>Pyrodictium</taxon>
    </lineage>
</organism>
<dbReference type="PANTHER" id="PTHR38031">
    <property type="entry name" value="SULFUR CARRIER PROTEIN SLR0821-RELATED"/>
    <property type="match status" value="1"/>
</dbReference>
<dbReference type="RefSeq" id="WP_338249554.1">
    <property type="nucleotide sequence ID" value="NZ_AP028907.1"/>
</dbReference>
<protein>
    <submittedName>
        <fullName evidence="1">MoaD family protein</fullName>
    </submittedName>
</protein>
<dbReference type="EMBL" id="AP028907">
    <property type="protein sequence ID" value="BES82331.1"/>
    <property type="molecule type" value="Genomic_DNA"/>
</dbReference>
<dbReference type="Pfam" id="PF02597">
    <property type="entry name" value="ThiS"/>
    <property type="match status" value="1"/>
</dbReference>
<dbReference type="CDD" id="cd17040">
    <property type="entry name" value="Ubl_MoaD_like"/>
    <property type="match status" value="1"/>
</dbReference>
<dbReference type="Proteomes" id="UP001341135">
    <property type="component" value="Chromosome"/>
</dbReference>
<dbReference type="PANTHER" id="PTHR38031:SF1">
    <property type="entry name" value="SULFUR CARRIER PROTEIN CYSO"/>
    <property type="match status" value="1"/>
</dbReference>
<evidence type="ECO:0000313" key="2">
    <source>
        <dbReference type="Proteomes" id="UP001341135"/>
    </source>
</evidence>
<reference evidence="1 2" key="1">
    <citation type="submission" date="2023-09" db="EMBL/GenBank/DDBJ databases">
        <title>Pyrofollis japonicus gen. nov. sp. nov., a novel member of the family Pyrodictiaceae isolated from the Iheya North hydrothermal field.</title>
        <authorList>
            <person name="Miyazaki U."/>
            <person name="Sanari M."/>
            <person name="Tame A."/>
            <person name="Kitajima M."/>
            <person name="Okamoto A."/>
            <person name="Sawayama S."/>
            <person name="Miyazaki J."/>
            <person name="Takai K."/>
            <person name="Nakagawa S."/>
        </authorList>
    </citation>
    <scope>NUCLEOTIDE SEQUENCE [LARGE SCALE GENOMIC DNA]</scope>
    <source>
        <strain evidence="1 2">AV2</strain>
    </source>
</reference>
<accession>A0ABN6ZQ06</accession>
<keyword evidence="2" id="KW-1185">Reference proteome</keyword>
<dbReference type="InterPro" id="IPR016155">
    <property type="entry name" value="Mopterin_synth/thiamin_S_b"/>
</dbReference>
<gene>
    <name evidence="1" type="ORF">PABY_18980</name>
</gene>
<dbReference type="Gene3D" id="3.10.20.30">
    <property type="match status" value="1"/>
</dbReference>
<dbReference type="SUPFAM" id="SSF54285">
    <property type="entry name" value="MoaD/ThiS"/>
    <property type="match status" value="1"/>
</dbReference>
<evidence type="ECO:0000313" key="1">
    <source>
        <dbReference type="EMBL" id="BES82331.1"/>
    </source>
</evidence>
<dbReference type="InterPro" id="IPR052045">
    <property type="entry name" value="Sulfur_Carrier/Prot_Modifier"/>
</dbReference>
<name>A0ABN6ZQ06_9CREN</name>
<dbReference type="InterPro" id="IPR012675">
    <property type="entry name" value="Beta-grasp_dom_sf"/>
</dbReference>